<gene>
    <name evidence="9" type="ORF">SAMN05421740_11111</name>
</gene>
<keyword evidence="4" id="KW-0472">Membrane</keyword>
<dbReference type="OrthoDB" id="993981at2"/>
<feature type="domain" description="RagB/SusD" evidence="7">
    <location>
        <begin position="233"/>
        <end position="440"/>
    </location>
</feature>
<name>A0A1H7TEV2_9SPHI</name>
<dbReference type="Pfam" id="PF07980">
    <property type="entry name" value="SusD_RagB"/>
    <property type="match status" value="1"/>
</dbReference>
<evidence type="ECO:0000313" key="9">
    <source>
        <dbReference type="EMBL" id="SEL83075.1"/>
    </source>
</evidence>
<dbReference type="GO" id="GO:0009279">
    <property type="term" value="C:cell outer membrane"/>
    <property type="evidence" value="ECO:0007669"/>
    <property type="project" value="UniProtKB-SubCell"/>
</dbReference>
<proteinExistence type="inferred from homology"/>
<evidence type="ECO:0000256" key="2">
    <source>
        <dbReference type="ARBA" id="ARBA00006275"/>
    </source>
</evidence>
<accession>A0A1H7TEV2</accession>
<dbReference type="EMBL" id="FNZR01000011">
    <property type="protein sequence ID" value="SEL83075.1"/>
    <property type="molecule type" value="Genomic_DNA"/>
</dbReference>
<evidence type="ECO:0000256" key="3">
    <source>
        <dbReference type="ARBA" id="ARBA00022729"/>
    </source>
</evidence>
<dbReference type="SUPFAM" id="SSF48452">
    <property type="entry name" value="TPR-like"/>
    <property type="match status" value="1"/>
</dbReference>
<evidence type="ECO:0000259" key="7">
    <source>
        <dbReference type="Pfam" id="PF07980"/>
    </source>
</evidence>
<dbReference type="STRING" id="332977.SAMN05421740_11111"/>
<evidence type="ECO:0000259" key="8">
    <source>
        <dbReference type="Pfam" id="PF14322"/>
    </source>
</evidence>
<comment type="subcellular location">
    <subcellularLocation>
        <location evidence="1">Cell outer membrane</location>
    </subcellularLocation>
</comment>
<feature type="domain" description="SusD-like N-terminal" evidence="8">
    <location>
        <begin position="45"/>
        <end position="216"/>
    </location>
</feature>
<sequence>MKKILCLLALFLTLSCNNSFIELRPVDTVSTDVLYQTEGDFTDAVIGVYNVFISQYKNMYLFGDVRADDSYDETVKFIASYVDLFTINNDESLLSNTWNNYYSIIYRANLILAEIEDKDVSAVPNKDRHIGEAKFLRALAYFDLVRIFGNVPMITKPITIEESFQARREDVANVYSQVIIPDLLDAESKLPAQYPSADVGRATQGAAKALLGKVYLTIHDFQQAETKLMEVTKMGYALLPDYNELFRYVNEHHSEYIFDIEYEEGGIGLGNNFTNDFTPKDPRLLEFYGVTGPGNDINSPPRHLFDLFPPGDLRKDITVADGFVNENGDFIPIIPSGNNSSTFTKKYLIPTKVSGDSPANWKVIRYADVLLMLAEALNENGKADEAIPYLNQVRERAGLEGYSNLGQDELRELIYLERRLELSFEGHRWFDLVRTGRAFEVMEPYGMKAHMWVFPVPLSQVQVVNDPSIFPQNPGYD</sequence>
<dbReference type="InterPro" id="IPR011990">
    <property type="entry name" value="TPR-like_helical_dom_sf"/>
</dbReference>
<keyword evidence="5" id="KW-0998">Cell outer membrane</keyword>
<dbReference type="Proteomes" id="UP000198916">
    <property type="component" value="Unassembled WGS sequence"/>
</dbReference>
<evidence type="ECO:0000256" key="1">
    <source>
        <dbReference type="ARBA" id="ARBA00004442"/>
    </source>
</evidence>
<evidence type="ECO:0000256" key="5">
    <source>
        <dbReference type="ARBA" id="ARBA00023237"/>
    </source>
</evidence>
<dbReference type="PROSITE" id="PS51257">
    <property type="entry name" value="PROKAR_LIPOPROTEIN"/>
    <property type="match status" value="1"/>
</dbReference>
<evidence type="ECO:0000313" key="10">
    <source>
        <dbReference type="Proteomes" id="UP000198916"/>
    </source>
</evidence>
<organism evidence="9 10">
    <name type="scientific">Parapedobacter koreensis</name>
    <dbReference type="NCBI Taxonomy" id="332977"/>
    <lineage>
        <taxon>Bacteria</taxon>
        <taxon>Pseudomonadati</taxon>
        <taxon>Bacteroidota</taxon>
        <taxon>Sphingobacteriia</taxon>
        <taxon>Sphingobacteriales</taxon>
        <taxon>Sphingobacteriaceae</taxon>
        <taxon>Parapedobacter</taxon>
    </lineage>
</organism>
<evidence type="ECO:0000256" key="4">
    <source>
        <dbReference type="ARBA" id="ARBA00023136"/>
    </source>
</evidence>
<dbReference type="Pfam" id="PF14322">
    <property type="entry name" value="SusD-like_3"/>
    <property type="match status" value="1"/>
</dbReference>
<protein>
    <submittedName>
        <fullName evidence="9">Starch-binding associating with outer membrane</fullName>
    </submittedName>
</protein>
<evidence type="ECO:0000256" key="6">
    <source>
        <dbReference type="SAM" id="SignalP"/>
    </source>
</evidence>
<feature type="chain" id="PRO_5011514025" evidence="6">
    <location>
        <begin position="22"/>
        <end position="477"/>
    </location>
</feature>
<dbReference type="AlphaFoldDB" id="A0A1H7TEV2"/>
<dbReference type="InterPro" id="IPR012944">
    <property type="entry name" value="SusD_RagB_dom"/>
</dbReference>
<comment type="similarity">
    <text evidence="2">Belongs to the SusD family.</text>
</comment>
<dbReference type="CDD" id="cd08977">
    <property type="entry name" value="SusD"/>
    <property type="match status" value="1"/>
</dbReference>
<reference evidence="10" key="1">
    <citation type="submission" date="2016-10" db="EMBL/GenBank/DDBJ databases">
        <authorList>
            <person name="Varghese N."/>
            <person name="Submissions S."/>
        </authorList>
    </citation>
    <scope>NUCLEOTIDE SEQUENCE [LARGE SCALE GENOMIC DNA]</scope>
    <source>
        <strain evidence="10">Jip14</strain>
    </source>
</reference>
<keyword evidence="3 6" id="KW-0732">Signal</keyword>
<feature type="signal peptide" evidence="6">
    <location>
        <begin position="1"/>
        <end position="21"/>
    </location>
</feature>
<keyword evidence="10" id="KW-1185">Reference proteome</keyword>
<dbReference type="Gene3D" id="1.25.40.390">
    <property type="match status" value="1"/>
</dbReference>
<dbReference type="InterPro" id="IPR033985">
    <property type="entry name" value="SusD-like_N"/>
</dbReference>
<dbReference type="RefSeq" id="WP_090608538.1">
    <property type="nucleotide sequence ID" value="NZ_FNZR01000011.1"/>
</dbReference>